<dbReference type="InterPro" id="IPR055811">
    <property type="entry name" value="DUF7387"/>
</dbReference>
<dbReference type="Proteomes" id="UP000250088">
    <property type="component" value="Chromosome"/>
</dbReference>
<dbReference type="KEGG" id="naj:B1756_08775"/>
<reference evidence="2" key="1">
    <citation type="submission" date="2017-02" db="EMBL/GenBank/DDBJ databases">
        <title>Natronthermophilus aegyptiacus gen. nov.,sp. nov., an aerobic, extremely halophilic alkalithermophilic archaeon isolated from the athalassohaline Wadi An Natrun, Egypt.</title>
        <authorList>
            <person name="Zhao B."/>
        </authorList>
    </citation>
    <scope>NUCLEOTIDE SEQUENCE [LARGE SCALE GENOMIC DNA]</scope>
    <source>
        <strain evidence="2">JW/NM-HA 15</strain>
    </source>
</reference>
<dbReference type="EMBL" id="CP019893">
    <property type="protein sequence ID" value="ARS89823.1"/>
    <property type="molecule type" value="Genomic_DNA"/>
</dbReference>
<evidence type="ECO:0000313" key="1">
    <source>
        <dbReference type="EMBL" id="ARS89823.1"/>
    </source>
</evidence>
<keyword evidence="2" id="KW-1185">Reference proteome</keyword>
<dbReference type="RefSeq" id="WP_086888202.1">
    <property type="nucleotide sequence ID" value="NZ_CP019893.1"/>
</dbReference>
<protein>
    <recommendedName>
        <fullName evidence="3">HicB family protein</fullName>
    </recommendedName>
</protein>
<gene>
    <name evidence="1" type="ORF">B1756_08775</name>
</gene>
<sequence length="84" mass="9086">MSSEEPDTEPVALEDVDVEPADYEALADADVRLRVNDHGLYIADDLETSVSSQGQSPGAAIENLAEAVDSYLESRTDETGDDWL</sequence>
<dbReference type="Pfam" id="PF24113">
    <property type="entry name" value="DUF7387"/>
    <property type="match status" value="1"/>
</dbReference>
<evidence type="ECO:0008006" key="3">
    <source>
        <dbReference type="Google" id="ProtNLM"/>
    </source>
</evidence>
<dbReference type="OrthoDB" id="201961at2157"/>
<proteinExistence type="predicted"/>
<organism evidence="1 2">
    <name type="scientific">Natrarchaeobaculum aegyptiacum</name>
    <dbReference type="NCBI Taxonomy" id="745377"/>
    <lineage>
        <taxon>Archaea</taxon>
        <taxon>Methanobacteriati</taxon>
        <taxon>Methanobacteriota</taxon>
        <taxon>Stenosarchaea group</taxon>
        <taxon>Halobacteria</taxon>
        <taxon>Halobacteriales</taxon>
        <taxon>Natrialbaceae</taxon>
        <taxon>Natrarchaeobaculum</taxon>
    </lineage>
</organism>
<evidence type="ECO:0000313" key="2">
    <source>
        <dbReference type="Proteomes" id="UP000250088"/>
    </source>
</evidence>
<dbReference type="GeneID" id="32894169"/>
<accession>A0A2Z2HSS7</accession>
<name>A0A2Z2HSS7_9EURY</name>
<dbReference type="AlphaFoldDB" id="A0A2Z2HSS7"/>